<feature type="compositionally biased region" description="Pro residues" evidence="2">
    <location>
        <begin position="186"/>
        <end position="199"/>
    </location>
</feature>
<keyword evidence="1" id="KW-0175">Coiled coil</keyword>
<evidence type="ECO:0000313" key="5">
    <source>
        <dbReference type="Proteomes" id="UP000054248"/>
    </source>
</evidence>
<dbReference type="HOGENOM" id="CLU_059976_0_0_1"/>
<reference evidence="4 5" key="1">
    <citation type="submission" date="2014-04" db="EMBL/GenBank/DDBJ databases">
        <authorList>
            <consortium name="DOE Joint Genome Institute"/>
            <person name="Kuo A."/>
            <person name="Girlanda M."/>
            <person name="Perotto S."/>
            <person name="Kohler A."/>
            <person name="Nagy L.G."/>
            <person name="Floudas D."/>
            <person name="Copeland A."/>
            <person name="Barry K.W."/>
            <person name="Cichocki N."/>
            <person name="Veneault-Fourrey C."/>
            <person name="LaButti K."/>
            <person name="Lindquist E.A."/>
            <person name="Lipzen A."/>
            <person name="Lundell T."/>
            <person name="Morin E."/>
            <person name="Murat C."/>
            <person name="Sun H."/>
            <person name="Tunlid A."/>
            <person name="Henrissat B."/>
            <person name="Grigoriev I.V."/>
            <person name="Hibbett D.S."/>
            <person name="Martin F."/>
            <person name="Nordberg H.P."/>
            <person name="Cantor M.N."/>
            <person name="Hua S.X."/>
        </authorList>
    </citation>
    <scope>NUCLEOTIDE SEQUENCE [LARGE SCALE GENOMIC DNA]</scope>
    <source>
        <strain evidence="4 5">MUT 4182</strain>
    </source>
</reference>
<feature type="region of interest" description="Disordered" evidence="2">
    <location>
        <begin position="1"/>
        <end position="24"/>
    </location>
</feature>
<feature type="domain" description="TRIP4/RQT4 C2HC5-type zinc finger" evidence="3">
    <location>
        <begin position="48"/>
        <end position="96"/>
    </location>
</feature>
<feature type="region of interest" description="Disordered" evidence="2">
    <location>
        <begin position="135"/>
        <end position="202"/>
    </location>
</feature>
<reference evidence="5" key="2">
    <citation type="submission" date="2015-01" db="EMBL/GenBank/DDBJ databases">
        <title>Evolutionary Origins and Diversification of the Mycorrhizal Mutualists.</title>
        <authorList>
            <consortium name="DOE Joint Genome Institute"/>
            <consortium name="Mycorrhizal Genomics Consortium"/>
            <person name="Kohler A."/>
            <person name="Kuo A."/>
            <person name="Nagy L.G."/>
            <person name="Floudas D."/>
            <person name="Copeland A."/>
            <person name="Barry K.W."/>
            <person name="Cichocki N."/>
            <person name="Veneault-Fourrey C."/>
            <person name="LaButti K."/>
            <person name="Lindquist E.A."/>
            <person name="Lipzen A."/>
            <person name="Lundell T."/>
            <person name="Morin E."/>
            <person name="Murat C."/>
            <person name="Riley R."/>
            <person name="Ohm R."/>
            <person name="Sun H."/>
            <person name="Tunlid A."/>
            <person name="Henrissat B."/>
            <person name="Grigoriev I.V."/>
            <person name="Hibbett D.S."/>
            <person name="Martin F."/>
        </authorList>
    </citation>
    <scope>NUCLEOTIDE SEQUENCE [LARGE SCALE GENOMIC DNA]</scope>
    <source>
        <strain evidence="5">MUT 4182</strain>
    </source>
</reference>
<feature type="coiled-coil region" evidence="1">
    <location>
        <begin position="99"/>
        <end position="132"/>
    </location>
</feature>
<accession>A0A0C3QCD6</accession>
<evidence type="ECO:0000313" key="4">
    <source>
        <dbReference type="EMBL" id="KIO23026.1"/>
    </source>
</evidence>
<dbReference type="GO" id="GO:0005634">
    <property type="term" value="C:nucleus"/>
    <property type="evidence" value="ECO:0007669"/>
    <property type="project" value="InterPro"/>
</dbReference>
<feature type="compositionally biased region" description="Gly residues" evidence="2">
    <location>
        <begin position="135"/>
        <end position="147"/>
    </location>
</feature>
<dbReference type="InterPro" id="IPR009349">
    <property type="entry name" value="TRIP4/RQT4_C2HC5_Znf"/>
</dbReference>
<feature type="region of interest" description="Disordered" evidence="2">
    <location>
        <begin position="208"/>
        <end position="227"/>
    </location>
</feature>
<dbReference type="AlphaFoldDB" id="A0A0C3QCD6"/>
<dbReference type="STRING" id="1051891.A0A0C3QCD6"/>
<feature type="region of interest" description="Disordered" evidence="2">
    <location>
        <begin position="234"/>
        <end position="291"/>
    </location>
</feature>
<gene>
    <name evidence="4" type="ORF">M407DRAFT_27448</name>
</gene>
<dbReference type="Pfam" id="PF06221">
    <property type="entry name" value="zf-C2HC5"/>
    <property type="match status" value="1"/>
</dbReference>
<sequence length="291" mass="30982">MARSQGGKDPQHGHAHKTKTHASPEVQKIERLIGALEDGISDLPAGGGCFCMARKHGLSHYTPICPSCGLVLCTLHNPVAPCPFCQSPLLSPNDRNIVLVKLLAEKEEILRKEEKFRRREELEIQLLKLIADGGGEFPTLGPKGGSGTSTPHERPPPTPEPPTTRKVLSLAGKGGGTTLTTFTPKAPTPPIARPKPPPSKALSKEDLAEIERLKPVPCPPTEVPFVKDVPVDEERPWKNLGGDGLVYIPPESTPAPVEDTPQQPDSSKGKKMGKGKKGGLNGRTVPGAAPS</sequence>
<dbReference type="EMBL" id="KN823094">
    <property type="protein sequence ID" value="KIO23026.1"/>
    <property type="molecule type" value="Genomic_DNA"/>
</dbReference>
<evidence type="ECO:0000256" key="2">
    <source>
        <dbReference type="SAM" id="MobiDB-lite"/>
    </source>
</evidence>
<organism evidence="4 5">
    <name type="scientific">Tulasnella calospora MUT 4182</name>
    <dbReference type="NCBI Taxonomy" id="1051891"/>
    <lineage>
        <taxon>Eukaryota</taxon>
        <taxon>Fungi</taxon>
        <taxon>Dikarya</taxon>
        <taxon>Basidiomycota</taxon>
        <taxon>Agaricomycotina</taxon>
        <taxon>Agaricomycetes</taxon>
        <taxon>Cantharellales</taxon>
        <taxon>Tulasnellaceae</taxon>
        <taxon>Tulasnella</taxon>
    </lineage>
</organism>
<dbReference type="GO" id="GO:0180022">
    <property type="term" value="C:RQC-trigger complex"/>
    <property type="evidence" value="ECO:0007669"/>
    <property type="project" value="InterPro"/>
</dbReference>
<protein>
    <recommendedName>
        <fullName evidence="3">TRIP4/RQT4 C2HC5-type zinc finger domain-containing protein</fullName>
    </recommendedName>
</protein>
<dbReference type="Proteomes" id="UP000054248">
    <property type="component" value="Unassembled WGS sequence"/>
</dbReference>
<keyword evidence="5" id="KW-1185">Reference proteome</keyword>
<name>A0A0C3QCD6_9AGAM</name>
<evidence type="ECO:0000256" key="1">
    <source>
        <dbReference type="SAM" id="Coils"/>
    </source>
</evidence>
<dbReference type="GO" id="GO:0072344">
    <property type="term" value="P:rescue of stalled ribosome"/>
    <property type="evidence" value="ECO:0007669"/>
    <property type="project" value="InterPro"/>
</dbReference>
<evidence type="ECO:0000259" key="3">
    <source>
        <dbReference type="Pfam" id="PF06221"/>
    </source>
</evidence>
<dbReference type="GO" id="GO:0008270">
    <property type="term" value="F:zinc ion binding"/>
    <property type="evidence" value="ECO:0007669"/>
    <property type="project" value="InterPro"/>
</dbReference>
<dbReference type="OrthoDB" id="338816at2759"/>
<proteinExistence type="predicted"/>